<evidence type="ECO:0000313" key="2">
    <source>
        <dbReference type="Proteomes" id="UP000241071"/>
    </source>
</evidence>
<dbReference type="Proteomes" id="UP000241071">
    <property type="component" value="Segment"/>
</dbReference>
<name>M1PFQ6_9VIRU</name>
<protein>
    <submittedName>
        <fullName evidence="1">Repeat-containing protein</fullName>
    </submittedName>
</protein>
<reference evidence="1 2" key="1">
    <citation type="submission" date="2012-10" db="EMBL/GenBank/DDBJ databases">
        <title>Complete genome sequence of Moumouvirus goulette.</title>
        <authorList>
            <person name="Fournous G."/>
            <person name="Bougalmi M."/>
            <person name="Colson P."/>
        </authorList>
    </citation>
    <scope>NUCLEOTIDE SEQUENCE [LARGE SCALE GENOMIC DNA]</scope>
</reference>
<gene>
    <name evidence="1" type="ORF">glt_00019</name>
</gene>
<evidence type="ECO:0000313" key="1">
    <source>
        <dbReference type="EMBL" id="AGF84828.1"/>
    </source>
</evidence>
<sequence length="46" mass="5439">MPDNVTHLTFGDNFNQKIKGRIPKNVTHLTLKKSFYKRKKNILIQI</sequence>
<dbReference type="InterPro" id="IPR008615">
    <property type="entry name" value="FNIP"/>
</dbReference>
<keyword evidence="2" id="KW-1185">Reference proteome</keyword>
<proteinExistence type="predicted"/>
<accession>M1PFQ6</accession>
<dbReference type="Pfam" id="PF05725">
    <property type="entry name" value="FNIP"/>
    <property type="match status" value="1"/>
</dbReference>
<dbReference type="EMBL" id="KC008572">
    <property type="protein sequence ID" value="AGF84828.1"/>
    <property type="molecule type" value="Genomic_DNA"/>
</dbReference>
<organism evidence="1 2">
    <name type="scientific">Moumouvirus goulette</name>
    <dbReference type="NCBI Taxonomy" id="1247379"/>
    <lineage>
        <taxon>Viruses</taxon>
        <taxon>Varidnaviria</taxon>
        <taxon>Bamfordvirae</taxon>
        <taxon>Nucleocytoviricota</taxon>
        <taxon>Megaviricetes</taxon>
        <taxon>Imitervirales</taxon>
        <taxon>Mimiviridae</taxon>
        <taxon>Megamimivirinae</taxon>
        <taxon>Moumouvirus</taxon>
        <taxon>Moumouvirus goulettemassiliense</taxon>
    </lineage>
</organism>